<protein>
    <recommendedName>
        <fullName evidence="7">Peptide synthetase</fullName>
    </recommendedName>
</protein>
<dbReference type="GO" id="GO:0044550">
    <property type="term" value="P:secondary metabolite biosynthetic process"/>
    <property type="evidence" value="ECO:0007669"/>
    <property type="project" value="TreeGrafter"/>
</dbReference>
<sequence length="516" mass="58071">MATNLTPTQEHVTPLHCFFDAATKYPERIAVKDCAKSVCYRDLKNQIINIGNYLRGQDIKTGDLIAVEFFPSVELIAALLAVQSVGAAYVPIDKKAPRERNQLILDDAQPALIISDTQTSLHPGFRSKDISDIINAKPTENSHDESTPDGIAYVIYTSGTTGRPKGVPVSHQSLRTLFAATDGLYHFSEKDVVLMYHSYAFDFSVWEIWSALAYGATLLIPDEETRVMPEKLARLIKHERVTILNQTPTAFSINAEKLCQLNPWELSLRFIIFGGERLNFQTLKNWNHHFGLSSPLLVNMYGITETTVHASWHIINESDLKRSESNIGKILPGFYYIIRPLGDHEWPDNSGELLLSGPQVTCGYLNIDNEESGKFVWLENDGVSHRYYCSGDIVQHNANNDLIYLGRSDQQVKIHGYRIEIGEIESVLAQMESINDISVIATHSELHGHHLVCFFTSTTPAAEIIEKLKSMAKKLLPVYMRPALYRKIDIMPKTVNGKVDKKNIIYSLTGATYEHH</sequence>
<dbReference type="Proteomes" id="UP000233778">
    <property type="component" value="Chromosome"/>
</dbReference>
<dbReference type="Gene3D" id="3.30.300.30">
    <property type="match status" value="1"/>
</dbReference>
<evidence type="ECO:0000259" key="1">
    <source>
        <dbReference type="Pfam" id="PF00501"/>
    </source>
</evidence>
<dbReference type="PROSITE" id="PS00455">
    <property type="entry name" value="AMP_BINDING"/>
    <property type="match status" value="1"/>
</dbReference>
<dbReference type="Proteomes" id="UP000017700">
    <property type="component" value="Chromosome"/>
</dbReference>
<reference evidence="4" key="2">
    <citation type="submission" date="2013-09" db="EMBL/GenBank/DDBJ databases">
        <authorList>
            <person name="Wang G."/>
            <person name="Yang Y."/>
            <person name="Su Y."/>
        </authorList>
    </citation>
    <scope>NUCLEOTIDE SEQUENCE</scope>
    <source>
        <strain evidence="4">ATCC 39006</strain>
    </source>
</reference>
<organism evidence="4 5">
    <name type="scientific">Serratia sp. (strain ATCC 39006)</name>
    <name type="common">Prodigiosinella confusarubida</name>
    <dbReference type="NCBI Taxonomy" id="104623"/>
    <lineage>
        <taxon>Bacteria</taxon>
        <taxon>Pseudomonadati</taxon>
        <taxon>Pseudomonadota</taxon>
        <taxon>Gammaproteobacteria</taxon>
        <taxon>Enterobacterales</taxon>
        <taxon>Pectobacteriaceae</taxon>
        <taxon>Prodigiosinella</taxon>
    </lineage>
</organism>
<dbReference type="OrthoDB" id="9757559at2"/>
<dbReference type="GO" id="GO:0005737">
    <property type="term" value="C:cytoplasm"/>
    <property type="evidence" value="ECO:0007669"/>
    <property type="project" value="TreeGrafter"/>
</dbReference>
<proteinExistence type="predicted"/>
<dbReference type="STRING" id="104623.Ser39006_01942"/>
<dbReference type="InterPro" id="IPR042099">
    <property type="entry name" value="ANL_N_sf"/>
</dbReference>
<dbReference type="SUPFAM" id="SSF56801">
    <property type="entry name" value="Acetyl-CoA synthetase-like"/>
    <property type="match status" value="1"/>
</dbReference>
<gene>
    <name evidence="3" type="ORF">CWC46_17740</name>
    <name evidence="4" type="ORF">Ser39006_017740</name>
</gene>
<dbReference type="KEGG" id="sera:Ser39006_017740"/>
<dbReference type="KEGG" id="serq:CWC46_17740"/>
<accession>A0A2I5TMM2</accession>
<dbReference type="EMBL" id="CP025085">
    <property type="protein sequence ID" value="AUH01487.1"/>
    <property type="molecule type" value="Genomic_DNA"/>
</dbReference>
<dbReference type="InterPro" id="IPR000873">
    <property type="entry name" value="AMP-dep_synth/lig_dom"/>
</dbReference>
<evidence type="ECO:0000259" key="2">
    <source>
        <dbReference type="Pfam" id="PF13193"/>
    </source>
</evidence>
<dbReference type="Pfam" id="PF00501">
    <property type="entry name" value="AMP-binding"/>
    <property type="match status" value="1"/>
</dbReference>
<dbReference type="Gene3D" id="3.40.50.12780">
    <property type="entry name" value="N-terminal domain of ligase-like"/>
    <property type="match status" value="1"/>
</dbReference>
<dbReference type="CDD" id="cd17643">
    <property type="entry name" value="A_NRPS_Cytc1-like"/>
    <property type="match status" value="1"/>
</dbReference>
<reference evidence="4 5" key="1">
    <citation type="journal article" date="2013" name="Genome Announc.">
        <title>Draft genome sequence of Serratia sp. strain ATCC 39006, a model bacterium for analysis of the biosynthesis and regulation of prodigiosin, a carbapenem, and gas vesicles.</title>
        <authorList>
            <person name="Fineran P.C."/>
            <person name="Iglesias Cans M.C."/>
            <person name="Ramsay J.P."/>
            <person name="Wilf N.M."/>
            <person name="Cossyleon D."/>
            <person name="McNeil M.B."/>
            <person name="Williamson N.R."/>
            <person name="Monson R.E."/>
            <person name="Becher S.A."/>
            <person name="Stanton J.A."/>
            <person name="Brugger K."/>
            <person name="Brown S.D."/>
            <person name="Salmond G.P."/>
        </authorList>
    </citation>
    <scope>NUCLEOTIDE SEQUENCE [LARGE SCALE GENOMIC DNA]</scope>
    <source>
        <strain evidence="4">ATCC 39006</strain>
        <strain evidence="5">ATCC 39006 / SC 11482</strain>
    </source>
</reference>
<dbReference type="PANTHER" id="PTHR45527:SF1">
    <property type="entry name" value="FATTY ACID SYNTHASE"/>
    <property type="match status" value="1"/>
</dbReference>
<dbReference type="NCBIfam" id="TIGR01733">
    <property type="entry name" value="AA-adenyl-dom"/>
    <property type="match status" value="1"/>
</dbReference>
<evidence type="ECO:0008006" key="7">
    <source>
        <dbReference type="Google" id="ProtNLM"/>
    </source>
</evidence>
<dbReference type="PANTHER" id="PTHR45527">
    <property type="entry name" value="NONRIBOSOMAL PEPTIDE SYNTHETASE"/>
    <property type="match status" value="1"/>
</dbReference>
<dbReference type="GO" id="GO:0043041">
    <property type="term" value="P:amino acid activation for nonribosomal peptide biosynthetic process"/>
    <property type="evidence" value="ECO:0007669"/>
    <property type="project" value="TreeGrafter"/>
</dbReference>
<name>A0A2I5TMM2_SERS3</name>
<evidence type="ECO:0000313" key="3">
    <source>
        <dbReference type="EMBL" id="AUH01487.1"/>
    </source>
</evidence>
<dbReference type="RefSeq" id="WP_021015208.1">
    <property type="nucleotide sequence ID" value="NZ_CP025084.1"/>
</dbReference>
<evidence type="ECO:0000313" key="6">
    <source>
        <dbReference type="Proteomes" id="UP000233778"/>
    </source>
</evidence>
<dbReference type="InterPro" id="IPR020845">
    <property type="entry name" value="AMP-binding_CS"/>
</dbReference>
<reference evidence="4" key="4">
    <citation type="submission" date="2017-11" db="EMBL/GenBank/DDBJ databases">
        <title>Complete genome sequence of Serratia sp. ATCC 39006.</title>
        <authorList>
            <person name="Hampton H.G."/>
            <person name="Jackson S.A."/>
            <person name="Jauregui R."/>
            <person name="Poulter G.T.M."/>
            <person name="Salmond G.P.C."/>
            <person name="Fineran P.C."/>
        </authorList>
    </citation>
    <scope>NUCLEOTIDE SEQUENCE</scope>
    <source>
        <strain evidence="4">ATCC 39006</strain>
    </source>
</reference>
<feature type="domain" description="AMP-binding enzyme C-terminal" evidence="2">
    <location>
        <begin position="423"/>
        <end position="498"/>
    </location>
</feature>
<dbReference type="AlphaFoldDB" id="A0A2I5TMM2"/>
<dbReference type="InterPro" id="IPR010071">
    <property type="entry name" value="AA_adenyl_dom"/>
</dbReference>
<dbReference type="InterPro" id="IPR025110">
    <property type="entry name" value="AMP-bd_C"/>
</dbReference>
<feature type="domain" description="AMP-dependent synthetase/ligase" evidence="1">
    <location>
        <begin position="18"/>
        <end position="365"/>
    </location>
</feature>
<dbReference type="Pfam" id="PF13193">
    <property type="entry name" value="AMP-binding_C"/>
    <property type="match status" value="1"/>
</dbReference>
<evidence type="ECO:0000313" key="4">
    <source>
        <dbReference type="EMBL" id="AUH05810.1"/>
    </source>
</evidence>
<keyword evidence="5" id="KW-1185">Reference proteome</keyword>
<dbReference type="GO" id="GO:0031177">
    <property type="term" value="F:phosphopantetheine binding"/>
    <property type="evidence" value="ECO:0007669"/>
    <property type="project" value="TreeGrafter"/>
</dbReference>
<dbReference type="InterPro" id="IPR045851">
    <property type="entry name" value="AMP-bd_C_sf"/>
</dbReference>
<reference evidence="3 6" key="3">
    <citation type="submission" date="2017-11" db="EMBL/GenBank/DDBJ databases">
        <title>Complete genome sequence of Serratia sp. ATCC 39006 LacA.</title>
        <authorList>
            <person name="Hampton H.G."/>
            <person name="Jackson S.A."/>
            <person name="Jauregui R."/>
            <person name="Poulter G.T.M."/>
            <person name="Salmond G.P.C."/>
            <person name="Fineran P.C."/>
        </authorList>
    </citation>
    <scope>NUCLEOTIDE SEQUENCE [LARGE SCALE GENOMIC DNA]</scope>
    <source>
        <strain evidence="3 6">ATCC 39006</strain>
    </source>
</reference>
<dbReference type="EMBL" id="CP025084">
    <property type="protein sequence ID" value="AUH05810.1"/>
    <property type="molecule type" value="Genomic_DNA"/>
</dbReference>
<evidence type="ECO:0000313" key="5">
    <source>
        <dbReference type="Proteomes" id="UP000017700"/>
    </source>
</evidence>